<proteinExistence type="predicted"/>
<evidence type="ECO:0000313" key="3">
    <source>
        <dbReference type="Proteomes" id="UP000256297"/>
    </source>
</evidence>
<keyword evidence="1" id="KW-0812">Transmembrane</keyword>
<name>A0A975WNZ6_9BURK</name>
<dbReference type="EMBL" id="OFSP01000001">
    <property type="protein sequence ID" value="SOY40021.1"/>
    <property type="molecule type" value="Genomic_DNA"/>
</dbReference>
<keyword evidence="1" id="KW-1133">Transmembrane helix</keyword>
<feature type="transmembrane region" description="Helical" evidence="1">
    <location>
        <begin position="217"/>
        <end position="235"/>
    </location>
</feature>
<dbReference type="AlphaFoldDB" id="A0A975WNZ6"/>
<gene>
    <name evidence="2" type="ORF">CBM2589_B10302</name>
</gene>
<reference evidence="2 3" key="1">
    <citation type="submission" date="2018-01" db="EMBL/GenBank/DDBJ databases">
        <authorList>
            <person name="Clerissi C."/>
        </authorList>
    </citation>
    <scope>NUCLEOTIDE SEQUENCE [LARGE SCALE GENOMIC DNA]</scope>
    <source>
        <strain evidence="2">Cupriavidus taiwanensis STM 3521</strain>
    </source>
</reference>
<dbReference type="RefSeq" id="WP_116335955.1">
    <property type="nucleotide sequence ID" value="NZ_LT976856.1"/>
</dbReference>
<sequence length="435" mass="46942">MYEQNLVQTRAVSTGNPVLDVVKPIPTRAAAKEIFRQGFKSTPEALEALKQSQGGVLYRPIVSADAQEALLIQVVSLVHAGLRQRNLLAKGNAELFRLSLAVARQAPNVQGHRRPREVVVLEGALPRGILFVTSARMGRRVTAERIAQYLGTDPVPIEVMTPTGKILHWHLPVLRVNWAGSLDDFLAMFLITFGAAMRQGDLRAEVRIDRNQIAAEALAIMVGFCLGANLGLLIVERINTREAEPKSAVPVWSLLGQFTRHTGIPVLSMATPGGAAGLMRESSASGELSGRPITMNPPSRDSAVWAEVCTYAYQELLRGTGDAPAWLVEELGTQTQSRFSLAIKCCVALANHYGQGDAIWSEAPAGFEKVVKAALFTEEASLAIAKRLANGVRGYTRGSLLRHADWIQVGDAKNLVLGLSVDTAAGSPLPPQIEE</sequence>
<keyword evidence="1" id="KW-0472">Membrane</keyword>
<dbReference type="Proteomes" id="UP000256297">
    <property type="component" value="Chromosome CBM2589_b"/>
</dbReference>
<evidence type="ECO:0000256" key="1">
    <source>
        <dbReference type="SAM" id="Phobius"/>
    </source>
</evidence>
<evidence type="ECO:0000313" key="2">
    <source>
        <dbReference type="EMBL" id="SOY40021.1"/>
    </source>
</evidence>
<organism evidence="2 3">
    <name type="scientific">Cupriavidus taiwanensis</name>
    <dbReference type="NCBI Taxonomy" id="164546"/>
    <lineage>
        <taxon>Bacteria</taxon>
        <taxon>Pseudomonadati</taxon>
        <taxon>Pseudomonadota</taxon>
        <taxon>Betaproteobacteria</taxon>
        <taxon>Burkholderiales</taxon>
        <taxon>Burkholderiaceae</taxon>
        <taxon>Cupriavidus</taxon>
    </lineage>
</organism>
<protein>
    <submittedName>
        <fullName evidence="2">Uncharacterized protein</fullName>
    </submittedName>
</protein>
<accession>A0A975WNZ6</accession>
<comment type="caution">
    <text evidence="2">The sequence shown here is derived from an EMBL/GenBank/DDBJ whole genome shotgun (WGS) entry which is preliminary data.</text>
</comment>